<evidence type="ECO:0000313" key="4">
    <source>
        <dbReference type="Proteomes" id="UP001595692"/>
    </source>
</evidence>
<proteinExistence type="predicted"/>
<evidence type="ECO:0000256" key="1">
    <source>
        <dbReference type="SAM" id="MobiDB-lite"/>
    </source>
</evidence>
<dbReference type="EMBL" id="JBHSAF010000001">
    <property type="protein sequence ID" value="MFC3912364.1"/>
    <property type="molecule type" value="Genomic_DNA"/>
</dbReference>
<gene>
    <name evidence="3" type="ORF">ACFOSS_02650</name>
</gene>
<feature type="region of interest" description="Disordered" evidence="1">
    <location>
        <begin position="158"/>
        <end position="186"/>
    </location>
</feature>
<feature type="signal peptide" evidence="2">
    <location>
        <begin position="1"/>
        <end position="20"/>
    </location>
</feature>
<protein>
    <submittedName>
        <fullName evidence="3">CsiV family protein</fullName>
    </submittedName>
</protein>
<keyword evidence="2" id="KW-0732">Signal</keyword>
<sequence>MLRLVTCLLLSLFVCLPAQAADPVYEVEVIAFVRTSDPALHGGEDASLSSHRPNLDSGFELDMLGGLPINTLRLGNVAARLTSGGKYQVLLHQAWRQPVGSSASAPWLHIAAGSVNADGGSQPELEGLVKLYRNPNLMLDADLLYRHLASAAPALTTPKADDTQYAGSTADEAAGTESPMPQPQLREYPLVGSSRVMEGQITYYDSPMLSLLVQAWPVK</sequence>
<dbReference type="Proteomes" id="UP001595692">
    <property type="component" value="Unassembled WGS sequence"/>
</dbReference>
<evidence type="ECO:0000313" key="3">
    <source>
        <dbReference type="EMBL" id="MFC3912364.1"/>
    </source>
</evidence>
<organism evidence="3 4">
    <name type="scientific">Pseudaeromonas sharmana</name>
    <dbReference type="NCBI Taxonomy" id="328412"/>
    <lineage>
        <taxon>Bacteria</taxon>
        <taxon>Pseudomonadati</taxon>
        <taxon>Pseudomonadota</taxon>
        <taxon>Gammaproteobacteria</taxon>
        <taxon>Aeromonadales</taxon>
        <taxon>Aeromonadaceae</taxon>
        <taxon>Pseudaeromonas</taxon>
    </lineage>
</organism>
<evidence type="ECO:0000256" key="2">
    <source>
        <dbReference type="SAM" id="SignalP"/>
    </source>
</evidence>
<feature type="chain" id="PRO_5046949363" evidence="2">
    <location>
        <begin position="21"/>
        <end position="219"/>
    </location>
</feature>
<comment type="caution">
    <text evidence="3">The sequence shown here is derived from an EMBL/GenBank/DDBJ whole genome shotgun (WGS) entry which is preliminary data.</text>
</comment>
<keyword evidence="4" id="KW-1185">Reference proteome</keyword>
<reference evidence="4" key="1">
    <citation type="journal article" date="2019" name="Int. J. Syst. Evol. Microbiol.">
        <title>The Global Catalogue of Microorganisms (GCM) 10K type strain sequencing project: providing services to taxonomists for standard genome sequencing and annotation.</title>
        <authorList>
            <consortium name="The Broad Institute Genomics Platform"/>
            <consortium name="The Broad Institute Genome Sequencing Center for Infectious Disease"/>
            <person name="Wu L."/>
            <person name="Ma J."/>
        </authorList>
    </citation>
    <scope>NUCLEOTIDE SEQUENCE [LARGE SCALE GENOMIC DNA]</scope>
    <source>
        <strain evidence="4">CCUG 54939</strain>
    </source>
</reference>
<dbReference type="RefSeq" id="WP_377150472.1">
    <property type="nucleotide sequence ID" value="NZ_JBHSAF010000001.1"/>
</dbReference>
<dbReference type="InterPro" id="IPR021241">
    <property type="entry name" value="CsiV"/>
</dbReference>
<accession>A0ABV8CKE4</accession>
<dbReference type="Pfam" id="PF10972">
    <property type="entry name" value="CsiV"/>
    <property type="match status" value="1"/>
</dbReference>
<name>A0ABV8CKE4_9GAMM</name>